<protein>
    <submittedName>
        <fullName evidence="3">Ni/Co efflux regulator RcnB</fullName>
    </submittedName>
</protein>
<sequence length="144" mass="17029">MKKLILAGLATLALLPATAMAQPASHYQQERHQAQKDARKVHDARQDLREAKRDVRDARWDYAREVRDYNRAHPWRATFRYQRFQPGARIQPAYYGRAYVVSDYGRFRWAKPGVNQRWVRHYNDALLVNIKTGRVVKVVHNAFR</sequence>
<proteinExistence type="predicted"/>
<keyword evidence="1" id="KW-0175">Coiled coil</keyword>
<evidence type="ECO:0000256" key="2">
    <source>
        <dbReference type="SAM" id="SignalP"/>
    </source>
</evidence>
<accession>A0ABR6NC13</accession>
<evidence type="ECO:0000256" key="1">
    <source>
        <dbReference type="SAM" id="Coils"/>
    </source>
</evidence>
<gene>
    <name evidence="3" type="ORF">HNP60_000797</name>
</gene>
<keyword evidence="2" id="KW-0732">Signal</keyword>
<dbReference type="RefSeq" id="WP_184150445.1">
    <property type="nucleotide sequence ID" value="NZ_JACHKA010000001.1"/>
</dbReference>
<comment type="caution">
    <text evidence="3">The sequence shown here is derived from an EMBL/GenBank/DDBJ whole genome shotgun (WGS) entry which is preliminary data.</text>
</comment>
<name>A0ABR6NC13_9SPHN</name>
<evidence type="ECO:0000313" key="3">
    <source>
        <dbReference type="EMBL" id="MBB5984823.1"/>
    </source>
</evidence>
<keyword evidence="4" id="KW-1185">Reference proteome</keyword>
<feature type="chain" id="PRO_5045320787" evidence="2">
    <location>
        <begin position="22"/>
        <end position="144"/>
    </location>
</feature>
<organism evidence="3 4">
    <name type="scientific">Sphingobium lignivorans</name>
    <dbReference type="NCBI Taxonomy" id="2735886"/>
    <lineage>
        <taxon>Bacteria</taxon>
        <taxon>Pseudomonadati</taxon>
        <taxon>Pseudomonadota</taxon>
        <taxon>Alphaproteobacteria</taxon>
        <taxon>Sphingomonadales</taxon>
        <taxon>Sphingomonadaceae</taxon>
        <taxon>Sphingobium</taxon>
    </lineage>
</organism>
<reference evidence="3 4" key="1">
    <citation type="submission" date="2020-08" db="EMBL/GenBank/DDBJ databases">
        <title>Exploring microbial biodiversity for novel pathways involved in the catabolism of aromatic compounds derived from lignin.</title>
        <authorList>
            <person name="Elkins J."/>
        </authorList>
    </citation>
    <scope>NUCLEOTIDE SEQUENCE [LARGE SCALE GENOMIC DNA]</scope>
    <source>
        <strain evidence="3 4">B1D3A</strain>
    </source>
</reference>
<feature type="coiled-coil region" evidence="1">
    <location>
        <begin position="34"/>
        <end position="61"/>
    </location>
</feature>
<feature type="signal peptide" evidence="2">
    <location>
        <begin position="1"/>
        <end position="21"/>
    </location>
</feature>
<dbReference type="Pfam" id="PF11776">
    <property type="entry name" value="RcnB"/>
    <property type="match status" value="1"/>
</dbReference>
<evidence type="ECO:0000313" key="4">
    <source>
        <dbReference type="Proteomes" id="UP001138540"/>
    </source>
</evidence>
<dbReference type="EMBL" id="JACHKA010000001">
    <property type="protein sequence ID" value="MBB5984823.1"/>
    <property type="molecule type" value="Genomic_DNA"/>
</dbReference>
<dbReference type="Gene3D" id="3.10.450.160">
    <property type="entry name" value="inner membrane protein cigr"/>
    <property type="match status" value="1"/>
</dbReference>
<dbReference type="InterPro" id="IPR024572">
    <property type="entry name" value="RcnB"/>
</dbReference>
<dbReference type="Proteomes" id="UP001138540">
    <property type="component" value="Unassembled WGS sequence"/>
</dbReference>